<evidence type="ECO:0000313" key="1">
    <source>
        <dbReference type="EMBL" id="CAF2866118.1"/>
    </source>
</evidence>
<dbReference type="Proteomes" id="UP000675881">
    <property type="component" value="Chromosome 2"/>
</dbReference>
<dbReference type="AlphaFoldDB" id="A0A7R8CMI9"/>
<keyword evidence="2" id="KW-1185">Reference proteome</keyword>
<sequence>MDSDRNGHRDCDFTHEDVEKELLNKTLKELELSPLKLHQVIKTFPNVTNHMVRKSGQLLKDKDILAFSNDKKGKQLAVTTMALAKIAIATMSTVGLCQAKMIKSVSQRMYMSKQD</sequence>
<proteinExistence type="predicted"/>
<name>A0A7R8CMI9_LEPSM</name>
<accession>A0A7R8CMI9</accession>
<organism evidence="1 2">
    <name type="scientific">Lepeophtheirus salmonis</name>
    <name type="common">Salmon louse</name>
    <name type="synonym">Caligus salmonis</name>
    <dbReference type="NCBI Taxonomy" id="72036"/>
    <lineage>
        <taxon>Eukaryota</taxon>
        <taxon>Metazoa</taxon>
        <taxon>Ecdysozoa</taxon>
        <taxon>Arthropoda</taxon>
        <taxon>Crustacea</taxon>
        <taxon>Multicrustacea</taxon>
        <taxon>Hexanauplia</taxon>
        <taxon>Copepoda</taxon>
        <taxon>Siphonostomatoida</taxon>
        <taxon>Caligidae</taxon>
        <taxon>Lepeophtheirus</taxon>
    </lineage>
</organism>
<gene>
    <name evidence="1" type="ORF">LSAA_6660</name>
</gene>
<protein>
    <submittedName>
        <fullName evidence="1">(salmon louse) hypothetical protein</fullName>
    </submittedName>
</protein>
<dbReference type="EMBL" id="HG994581">
    <property type="protein sequence ID" value="CAF2866118.1"/>
    <property type="molecule type" value="Genomic_DNA"/>
</dbReference>
<reference evidence="1" key="1">
    <citation type="submission" date="2021-02" db="EMBL/GenBank/DDBJ databases">
        <authorList>
            <person name="Bekaert M."/>
        </authorList>
    </citation>
    <scope>NUCLEOTIDE SEQUENCE</scope>
    <source>
        <strain evidence="1">IoA-00</strain>
    </source>
</reference>
<evidence type="ECO:0000313" key="2">
    <source>
        <dbReference type="Proteomes" id="UP000675881"/>
    </source>
</evidence>